<keyword evidence="3" id="KW-1185">Reference proteome</keyword>
<organism evidence="2 3">
    <name type="scientific">Cinchona calisaya</name>
    <dbReference type="NCBI Taxonomy" id="153742"/>
    <lineage>
        <taxon>Eukaryota</taxon>
        <taxon>Viridiplantae</taxon>
        <taxon>Streptophyta</taxon>
        <taxon>Embryophyta</taxon>
        <taxon>Tracheophyta</taxon>
        <taxon>Spermatophyta</taxon>
        <taxon>Magnoliopsida</taxon>
        <taxon>eudicotyledons</taxon>
        <taxon>Gunneridae</taxon>
        <taxon>Pentapetalae</taxon>
        <taxon>asterids</taxon>
        <taxon>lamiids</taxon>
        <taxon>Gentianales</taxon>
        <taxon>Rubiaceae</taxon>
        <taxon>Cinchonoideae</taxon>
        <taxon>Cinchoneae</taxon>
        <taxon>Cinchona</taxon>
    </lineage>
</organism>
<dbReference type="AlphaFoldDB" id="A0ABD2YM71"/>
<protein>
    <recommendedName>
        <fullName evidence="4">Diacylglycerol O-acyltransferase 3</fullName>
    </recommendedName>
</protein>
<gene>
    <name evidence="2" type="ORF">ACH5RR_033403</name>
</gene>
<dbReference type="SUPFAM" id="SSF52833">
    <property type="entry name" value="Thioredoxin-like"/>
    <property type="match status" value="1"/>
</dbReference>
<feature type="compositionally biased region" description="Low complexity" evidence="1">
    <location>
        <begin position="138"/>
        <end position="152"/>
    </location>
</feature>
<evidence type="ECO:0000313" key="2">
    <source>
        <dbReference type="EMBL" id="KAL3508021.1"/>
    </source>
</evidence>
<evidence type="ECO:0000256" key="1">
    <source>
        <dbReference type="SAM" id="MobiDB-lite"/>
    </source>
</evidence>
<feature type="region of interest" description="Disordered" evidence="1">
    <location>
        <begin position="131"/>
        <end position="158"/>
    </location>
</feature>
<evidence type="ECO:0000313" key="3">
    <source>
        <dbReference type="Proteomes" id="UP001630127"/>
    </source>
</evidence>
<dbReference type="Proteomes" id="UP001630127">
    <property type="component" value="Unassembled WGS sequence"/>
</dbReference>
<evidence type="ECO:0008006" key="4">
    <source>
        <dbReference type="Google" id="ProtNLM"/>
    </source>
</evidence>
<dbReference type="EMBL" id="JBJUIK010000013">
    <property type="protein sequence ID" value="KAL3508021.1"/>
    <property type="molecule type" value="Genomic_DNA"/>
</dbReference>
<reference evidence="2 3" key="1">
    <citation type="submission" date="2024-11" db="EMBL/GenBank/DDBJ databases">
        <title>A near-complete genome assembly of Cinchona calisaya.</title>
        <authorList>
            <person name="Lian D.C."/>
            <person name="Zhao X.W."/>
            <person name="Wei L."/>
        </authorList>
    </citation>
    <scope>NUCLEOTIDE SEQUENCE [LARGE SCALE GENOMIC DNA]</scope>
    <source>
        <tissue evidence="2">Nenye</tissue>
    </source>
</reference>
<comment type="caution">
    <text evidence="2">The sequence shown here is derived from an EMBL/GenBank/DDBJ whole genome shotgun (WGS) entry which is preliminary data.</text>
</comment>
<dbReference type="CDD" id="cd02980">
    <property type="entry name" value="TRX_Fd_family"/>
    <property type="match status" value="1"/>
</dbReference>
<name>A0ABD2YM71_9GENT</name>
<dbReference type="InterPro" id="IPR036249">
    <property type="entry name" value="Thioredoxin-like_sf"/>
</dbReference>
<proteinExistence type="predicted"/>
<dbReference type="Gene3D" id="3.40.30.10">
    <property type="entry name" value="Glutaredoxin"/>
    <property type="match status" value="1"/>
</dbReference>
<accession>A0ABD2YM71</accession>
<sequence>MEAVGVISRSIPGGGGGMDGCCKSRKFVWGVSNCEFREKDHLDYYSSSGRRKIKIACSSGCVNKEKEYKATKKRLKMMMDLGVAVVNPPPPTSERQDFDRVNEKMIAEQFKQLTMENKELKMRRQAKKISLKMQTRLESSSSSSESSASSESSDSECGEVVDMNAQNVLRPDIQHESLALPGLLVEERLQTNSQPPIAEALSDLQSIATQEQNSTIDECVEIQSSAQGCRSRTGNFCGGFADNGSSSSTKGIVAGVSTKKIEVCMGGKCKKSGAAALLGEFQKLVGIEGAVSGCKCMGKCRDGPNVRILNDPVKTASNPLCIGVGLEDVDSIVANFIRDCSELGLAASS</sequence>